<dbReference type="Pfam" id="PF02753">
    <property type="entry name" value="PapD_C"/>
    <property type="match status" value="1"/>
</dbReference>
<evidence type="ECO:0000256" key="4">
    <source>
        <dbReference type="ARBA" id="ARBA00022729"/>
    </source>
</evidence>
<feature type="chain" id="PRO_5038526887" evidence="9">
    <location>
        <begin position="19"/>
        <end position="236"/>
    </location>
</feature>
<keyword evidence="7" id="KW-0393">Immunoglobulin domain</keyword>
<dbReference type="Proteomes" id="UP000823934">
    <property type="component" value="Unassembled WGS sequence"/>
</dbReference>
<dbReference type="GO" id="GO:0030288">
    <property type="term" value="C:outer membrane-bounded periplasmic space"/>
    <property type="evidence" value="ECO:0007669"/>
    <property type="project" value="InterPro"/>
</dbReference>
<dbReference type="PANTHER" id="PTHR30251:SF2">
    <property type="entry name" value="FIMBRIAL CHAPERONE YADV-RELATED"/>
    <property type="match status" value="1"/>
</dbReference>
<protein>
    <submittedName>
        <fullName evidence="12">Fimbria/pilus periplasmic chaperone</fullName>
    </submittedName>
</protein>
<evidence type="ECO:0000256" key="7">
    <source>
        <dbReference type="ARBA" id="ARBA00023319"/>
    </source>
</evidence>
<proteinExistence type="inferred from homology"/>
<comment type="subcellular location">
    <subcellularLocation>
        <location evidence="1 8">Periplasm</location>
    </subcellularLocation>
</comment>
<evidence type="ECO:0000256" key="1">
    <source>
        <dbReference type="ARBA" id="ARBA00004418"/>
    </source>
</evidence>
<dbReference type="InterPro" id="IPR018046">
    <property type="entry name" value="Pili_assmbl_chaperone_CS"/>
</dbReference>
<dbReference type="Gene3D" id="2.60.40.10">
    <property type="entry name" value="Immunoglobulins"/>
    <property type="match status" value="2"/>
</dbReference>
<accession>A0A9D1Q513</accession>
<dbReference type="SUPFAM" id="SSF49584">
    <property type="entry name" value="Periplasmic chaperone C-domain"/>
    <property type="match status" value="1"/>
</dbReference>
<feature type="domain" description="Pili assembly chaperone N-terminal" evidence="10">
    <location>
        <begin position="20"/>
        <end position="139"/>
    </location>
</feature>
<evidence type="ECO:0000256" key="3">
    <source>
        <dbReference type="ARBA" id="ARBA00022558"/>
    </source>
</evidence>
<evidence type="ECO:0000259" key="11">
    <source>
        <dbReference type="Pfam" id="PF02753"/>
    </source>
</evidence>
<dbReference type="PROSITE" id="PS00635">
    <property type="entry name" value="PILI_CHAPERONE"/>
    <property type="match status" value="1"/>
</dbReference>
<comment type="similarity">
    <text evidence="2 8">Belongs to the periplasmic pilus chaperone family.</text>
</comment>
<dbReference type="InterPro" id="IPR008962">
    <property type="entry name" value="PapD-like_sf"/>
</dbReference>
<dbReference type="EMBL" id="DXHP01000002">
    <property type="protein sequence ID" value="HIW05715.1"/>
    <property type="molecule type" value="Genomic_DNA"/>
</dbReference>
<dbReference type="PRINTS" id="PR00969">
    <property type="entry name" value="CHAPERONPILI"/>
</dbReference>
<evidence type="ECO:0000256" key="5">
    <source>
        <dbReference type="ARBA" id="ARBA00022764"/>
    </source>
</evidence>
<dbReference type="Pfam" id="PF00345">
    <property type="entry name" value="PapD_N"/>
    <property type="match status" value="1"/>
</dbReference>
<organism evidence="12 13">
    <name type="scientific">Candidatus Ignatzschineria merdigallinarum</name>
    <dbReference type="NCBI Taxonomy" id="2838621"/>
    <lineage>
        <taxon>Bacteria</taxon>
        <taxon>Pseudomonadati</taxon>
        <taxon>Pseudomonadota</taxon>
        <taxon>Gammaproteobacteria</taxon>
        <taxon>Cardiobacteriales</taxon>
        <taxon>Ignatzschineriaceae</taxon>
        <taxon>Ignatzschineria</taxon>
    </lineage>
</organism>
<evidence type="ECO:0000256" key="2">
    <source>
        <dbReference type="ARBA" id="ARBA00007399"/>
    </source>
</evidence>
<dbReference type="InterPro" id="IPR013783">
    <property type="entry name" value="Ig-like_fold"/>
</dbReference>
<dbReference type="InterPro" id="IPR036316">
    <property type="entry name" value="Pili_assmbl_chap_C_dom_sf"/>
</dbReference>
<comment type="caution">
    <text evidence="12">The sequence shown here is derived from an EMBL/GenBank/DDBJ whole genome shotgun (WGS) entry which is preliminary data.</text>
</comment>
<dbReference type="AlphaFoldDB" id="A0A9D1Q513"/>
<name>A0A9D1Q513_9GAMM</name>
<dbReference type="InterPro" id="IPR050643">
    <property type="entry name" value="Periplasmic_pilus_chap"/>
</dbReference>
<feature type="signal peptide" evidence="9">
    <location>
        <begin position="1"/>
        <end position="18"/>
    </location>
</feature>
<gene>
    <name evidence="12" type="ORF">H9889_00060</name>
</gene>
<dbReference type="GO" id="GO:0071555">
    <property type="term" value="P:cell wall organization"/>
    <property type="evidence" value="ECO:0007669"/>
    <property type="project" value="InterPro"/>
</dbReference>
<dbReference type="SUPFAM" id="SSF49354">
    <property type="entry name" value="PapD-like"/>
    <property type="match status" value="1"/>
</dbReference>
<dbReference type="PANTHER" id="PTHR30251">
    <property type="entry name" value="PILUS ASSEMBLY CHAPERONE"/>
    <property type="match status" value="1"/>
</dbReference>
<dbReference type="InterPro" id="IPR016148">
    <property type="entry name" value="Pili_assmbl_chaperone_C"/>
</dbReference>
<keyword evidence="3" id="KW-1029">Fimbrium biogenesis</keyword>
<keyword evidence="6 8" id="KW-0143">Chaperone</keyword>
<evidence type="ECO:0000256" key="8">
    <source>
        <dbReference type="RuleBase" id="RU003918"/>
    </source>
</evidence>
<dbReference type="InterPro" id="IPR016147">
    <property type="entry name" value="Pili_assmbl_chaperone_N"/>
</dbReference>
<evidence type="ECO:0000256" key="6">
    <source>
        <dbReference type="ARBA" id="ARBA00023186"/>
    </source>
</evidence>
<evidence type="ECO:0000313" key="13">
    <source>
        <dbReference type="Proteomes" id="UP000823934"/>
    </source>
</evidence>
<evidence type="ECO:0000313" key="12">
    <source>
        <dbReference type="EMBL" id="HIW05715.1"/>
    </source>
</evidence>
<evidence type="ECO:0000259" key="10">
    <source>
        <dbReference type="Pfam" id="PF00345"/>
    </source>
</evidence>
<keyword evidence="5" id="KW-0574">Periplasm</keyword>
<reference evidence="12" key="1">
    <citation type="journal article" date="2021" name="PeerJ">
        <title>Extensive microbial diversity within the chicken gut microbiome revealed by metagenomics and culture.</title>
        <authorList>
            <person name="Gilroy R."/>
            <person name="Ravi A."/>
            <person name="Getino M."/>
            <person name="Pursley I."/>
            <person name="Horton D.L."/>
            <person name="Alikhan N.F."/>
            <person name="Baker D."/>
            <person name="Gharbi K."/>
            <person name="Hall N."/>
            <person name="Watson M."/>
            <person name="Adriaenssens E.M."/>
            <person name="Foster-Nyarko E."/>
            <person name="Jarju S."/>
            <person name="Secka A."/>
            <person name="Antonio M."/>
            <person name="Oren A."/>
            <person name="Chaudhuri R.R."/>
            <person name="La Ragione R."/>
            <person name="Hildebrand F."/>
            <person name="Pallen M.J."/>
        </authorList>
    </citation>
    <scope>NUCLEOTIDE SEQUENCE</scope>
    <source>
        <strain evidence="12">CHK160-9182</strain>
    </source>
</reference>
<keyword evidence="4 9" id="KW-0732">Signal</keyword>
<reference evidence="12" key="2">
    <citation type="submission" date="2021-04" db="EMBL/GenBank/DDBJ databases">
        <authorList>
            <person name="Gilroy R."/>
        </authorList>
    </citation>
    <scope>NUCLEOTIDE SEQUENCE</scope>
    <source>
        <strain evidence="12">CHK160-9182</strain>
    </source>
</reference>
<sequence length="236" mass="26443">MKKFTLLLIGLLVNISFAQLSFDRSRVIFDAGKKSSQSVVVTNSSADAPYLAQTWIENDSGEKIISPLAALPILQRINPKQEKQIKINFMGSESELASDRETMFFMNVLGVPPKGDESKNQISIVIQSKMKLFYRPKGLPTYVNNGWIEEVVVKKLGSSITLENPTAYYSVIYALTDSRNRTVEKEINLKPFSNEVVNIQVGNKFTMMFIDDYGASVKMNYTCNGNTCTGVRVESR</sequence>
<feature type="domain" description="Pili assembly chaperone C-terminal" evidence="11">
    <location>
        <begin position="163"/>
        <end position="217"/>
    </location>
</feature>
<dbReference type="InterPro" id="IPR001829">
    <property type="entry name" value="Pili_assmbl_chaperone_bac"/>
</dbReference>
<evidence type="ECO:0000256" key="9">
    <source>
        <dbReference type="SAM" id="SignalP"/>
    </source>
</evidence>